<organism evidence="1 2">
    <name type="scientific">Dermacentor silvarum</name>
    <name type="common">Tick</name>
    <dbReference type="NCBI Taxonomy" id="543639"/>
    <lineage>
        <taxon>Eukaryota</taxon>
        <taxon>Metazoa</taxon>
        <taxon>Ecdysozoa</taxon>
        <taxon>Arthropoda</taxon>
        <taxon>Chelicerata</taxon>
        <taxon>Arachnida</taxon>
        <taxon>Acari</taxon>
        <taxon>Parasitiformes</taxon>
        <taxon>Ixodida</taxon>
        <taxon>Ixodoidea</taxon>
        <taxon>Ixodidae</taxon>
        <taxon>Rhipicephalinae</taxon>
        <taxon>Dermacentor</taxon>
    </lineage>
</organism>
<keyword evidence="2" id="KW-1185">Reference proteome</keyword>
<dbReference type="Proteomes" id="UP000821865">
    <property type="component" value="Chromosome 1"/>
</dbReference>
<name>A0ACB8DZG4_DERSI</name>
<reference evidence="1" key="1">
    <citation type="submission" date="2020-05" db="EMBL/GenBank/DDBJ databases">
        <title>Large-scale comparative analyses of tick genomes elucidate their genetic diversity and vector capacities.</title>
        <authorList>
            <person name="Jia N."/>
            <person name="Wang J."/>
            <person name="Shi W."/>
            <person name="Du L."/>
            <person name="Sun Y."/>
            <person name="Zhan W."/>
            <person name="Jiang J."/>
            <person name="Wang Q."/>
            <person name="Zhang B."/>
            <person name="Ji P."/>
            <person name="Sakyi L.B."/>
            <person name="Cui X."/>
            <person name="Yuan T."/>
            <person name="Jiang B."/>
            <person name="Yang W."/>
            <person name="Lam T.T.-Y."/>
            <person name="Chang Q."/>
            <person name="Ding S."/>
            <person name="Wang X."/>
            <person name="Zhu J."/>
            <person name="Ruan X."/>
            <person name="Zhao L."/>
            <person name="Wei J."/>
            <person name="Que T."/>
            <person name="Du C."/>
            <person name="Cheng J."/>
            <person name="Dai P."/>
            <person name="Han X."/>
            <person name="Huang E."/>
            <person name="Gao Y."/>
            <person name="Liu J."/>
            <person name="Shao H."/>
            <person name="Ye R."/>
            <person name="Li L."/>
            <person name="Wei W."/>
            <person name="Wang X."/>
            <person name="Wang C."/>
            <person name="Yang T."/>
            <person name="Huo Q."/>
            <person name="Li W."/>
            <person name="Guo W."/>
            <person name="Chen H."/>
            <person name="Zhou L."/>
            <person name="Ni X."/>
            <person name="Tian J."/>
            <person name="Zhou Y."/>
            <person name="Sheng Y."/>
            <person name="Liu T."/>
            <person name="Pan Y."/>
            <person name="Xia L."/>
            <person name="Li J."/>
            <person name="Zhao F."/>
            <person name="Cao W."/>
        </authorList>
    </citation>
    <scope>NUCLEOTIDE SEQUENCE</scope>
    <source>
        <strain evidence="1">Dsil-2018</strain>
    </source>
</reference>
<dbReference type="EMBL" id="CM023470">
    <property type="protein sequence ID" value="KAH7979939.1"/>
    <property type="molecule type" value="Genomic_DNA"/>
</dbReference>
<sequence length="763" mass="81763">MTGDPYRPQCVLGIRAGGTTETFLDGVSSGCLHDACNEHIVEQQREIHGGIPVQREQRTQVEAHCCSQGTTKYVRGLHDNVAVKLATPPNDWDDNGVEGVVRDETTDLSRPSAASAREGELLARQPGRPTRSATRHRGHDPSRRLCRTLSRGSPNFALPTKAIWYRWARTLVHRRNSTDPLSLVRISALAGTQVHRGTLQSRPGRSGSTGSVRVVPQVEPVHALASLAALAQPFSFRSPELPCTFVTSSRILFFFVASVGFFQVGPCPHLDLLSIFSRRLRRHVDTIRIPVRRQAGPPSPSKHPKRRGAALTLRRRAWTSGMQRLTKPLQPALTDGPPASSSPAASTAMPTLSTLNATSDVNSSRPAALSQPAAFLSSAHDTVKIPATFNALSDAENSGATAASQPAFVAAMSTTTKFHAPAALLAADSTGSTTPPLLANVNSMSTNDTPKFPSPTASQADDSSVEMDFTASPENNHNTPTPESTWSTVGTSRKPASTAQLRTELISVGIQLPPGTLPPKLALYDLLAAIISAAHLSSKTSAEITLQAKPAQSLVFLKTHSPLTAHLLLSLTHLQLNAFRPSAAAVLLLCPRILPLTYAPNPGGRGRWDREIPFLRRTALRRATQATPSSASSSAHHDSPAPPTPSPPGSYAATAKGSSASASLSSATIPSPSLVDESRSFDPRLTMLERHQREQQRISHELQKQIHTLTQTLQTTTSSLTFQLIKLNEHLSTLITSSSNAQVAPLADLVETTTTAHTVAWFN</sequence>
<proteinExistence type="predicted"/>
<evidence type="ECO:0000313" key="2">
    <source>
        <dbReference type="Proteomes" id="UP000821865"/>
    </source>
</evidence>
<comment type="caution">
    <text evidence="1">The sequence shown here is derived from an EMBL/GenBank/DDBJ whole genome shotgun (WGS) entry which is preliminary data.</text>
</comment>
<gene>
    <name evidence="1" type="ORF">HPB49_012080</name>
</gene>
<accession>A0ACB8DZG4</accession>
<evidence type="ECO:0000313" key="1">
    <source>
        <dbReference type="EMBL" id="KAH7979939.1"/>
    </source>
</evidence>
<protein>
    <submittedName>
        <fullName evidence="1">Uncharacterized protein</fullName>
    </submittedName>
</protein>